<gene>
    <name evidence="5" type="ORF">E6W36_02030</name>
</gene>
<dbReference type="Gene3D" id="2.40.30.170">
    <property type="match status" value="1"/>
</dbReference>
<evidence type="ECO:0000313" key="6">
    <source>
        <dbReference type="Proteomes" id="UP000298714"/>
    </source>
</evidence>
<dbReference type="PANTHER" id="PTHR30097">
    <property type="entry name" value="CATION EFFLUX SYSTEM PROTEIN CUSB"/>
    <property type="match status" value="1"/>
</dbReference>
<dbReference type="Gene3D" id="1.10.287.470">
    <property type="entry name" value="Helix hairpin bin"/>
    <property type="match status" value="1"/>
</dbReference>
<dbReference type="SUPFAM" id="SSF111369">
    <property type="entry name" value="HlyD-like secretion proteins"/>
    <property type="match status" value="1"/>
</dbReference>
<organism evidence="5 6">
    <name type="scientific">Hankyongella ginsenosidimutans</name>
    <dbReference type="NCBI Taxonomy" id="1763828"/>
    <lineage>
        <taxon>Bacteria</taxon>
        <taxon>Pseudomonadati</taxon>
        <taxon>Pseudomonadota</taxon>
        <taxon>Alphaproteobacteria</taxon>
        <taxon>Sphingomonadales</taxon>
        <taxon>Sphingomonadaceae</taxon>
        <taxon>Hankyongella</taxon>
    </lineage>
</organism>
<protein>
    <submittedName>
        <fullName evidence="5">HlyD family efflux transporter periplasmic adaptor subunit</fullName>
    </submittedName>
</protein>
<sequence length="442" mass="47070">MRCPTTACARRASMSCPFLSAAAAASNRFRGSDGADRTRRCGRWHRALEMARRGRACRAGAHRRLVLAAAARERTRAGRPDRRATPLRHSRRTRAGCRAWRRGRGGGTLRRGRSRGAHRRRQAVRAQIGAAHHRRADRPDGRGDAQPVASLTGRVVADPTRGGLIQSATGARRRPAPGLPIIGQAVRKGQVLGFIEPPLQAIDRADIARELSDLDQQIALAANSAARLRRLEGVVPRRQIEEAVITLQGLQRRRAALGRARAAREVLVSPIDGVVASSSVRVGQVVAAETTLFEIADRSRLFVEANLFDRRTLAPGAKAVGRTADGTTFDLVFEGAGLVDRGRAAPALFRVAGVPANLRIGEPITIDAPLGAPVAGVIVPRTALITGANGLPAVLVKPHAESLEQRNVTSAPVDAGRVALLSNVKPGERVVTAGAALLGQVR</sequence>
<dbReference type="GO" id="GO:0060003">
    <property type="term" value="P:copper ion export"/>
    <property type="evidence" value="ECO:0007669"/>
    <property type="project" value="TreeGrafter"/>
</dbReference>
<name>A0A4D7C1B9_9SPHN</name>
<feature type="chain" id="PRO_5021031769" evidence="3">
    <location>
        <begin position="23"/>
        <end position="442"/>
    </location>
</feature>
<proteinExistence type="predicted"/>
<evidence type="ECO:0000256" key="2">
    <source>
        <dbReference type="SAM" id="MobiDB-lite"/>
    </source>
</evidence>
<evidence type="ECO:0000256" key="1">
    <source>
        <dbReference type="ARBA" id="ARBA00022448"/>
    </source>
</evidence>
<reference evidence="6" key="1">
    <citation type="submission" date="2019-04" db="EMBL/GenBank/DDBJ databases">
        <title>Complete genome sequence of Sphingomonas sp. W1-2-3.</title>
        <authorList>
            <person name="Im W.T."/>
        </authorList>
    </citation>
    <scope>NUCLEOTIDE SEQUENCE [LARGE SCALE GENOMIC DNA]</scope>
    <source>
        <strain evidence="6">W1-2-3</strain>
    </source>
</reference>
<dbReference type="GO" id="GO:0030313">
    <property type="term" value="C:cell envelope"/>
    <property type="evidence" value="ECO:0007669"/>
    <property type="project" value="TreeGrafter"/>
</dbReference>
<evidence type="ECO:0000256" key="3">
    <source>
        <dbReference type="SAM" id="SignalP"/>
    </source>
</evidence>
<feature type="domain" description="CzcB-like barrel-sandwich hybrid" evidence="4">
    <location>
        <begin position="182"/>
        <end position="297"/>
    </location>
</feature>
<dbReference type="Gene3D" id="2.40.50.100">
    <property type="match status" value="1"/>
</dbReference>
<dbReference type="EMBL" id="CP039704">
    <property type="protein sequence ID" value="QCI78831.1"/>
    <property type="molecule type" value="Genomic_DNA"/>
</dbReference>
<dbReference type="Proteomes" id="UP000298714">
    <property type="component" value="Chromosome"/>
</dbReference>
<dbReference type="PANTHER" id="PTHR30097:SF4">
    <property type="entry name" value="SLR6042 PROTEIN"/>
    <property type="match status" value="1"/>
</dbReference>
<keyword evidence="3" id="KW-0732">Signal</keyword>
<evidence type="ECO:0000259" key="4">
    <source>
        <dbReference type="Pfam" id="PF25973"/>
    </source>
</evidence>
<dbReference type="KEGG" id="hgn:E6W36_02030"/>
<keyword evidence="1" id="KW-0813">Transport</keyword>
<feature type="signal peptide" evidence="3">
    <location>
        <begin position="1"/>
        <end position="22"/>
    </location>
</feature>
<accession>A0A4D7C1B9</accession>
<evidence type="ECO:0000313" key="5">
    <source>
        <dbReference type="EMBL" id="QCI78831.1"/>
    </source>
</evidence>
<keyword evidence="6" id="KW-1185">Reference proteome</keyword>
<dbReference type="Pfam" id="PF25973">
    <property type="entry name" value="BSH_CzcB"/>
    <property type="match status" value="1"/>
</dbReference>
<dbReference type="InterPro" id="IPR058647">
    <property type="entry name" value="BSH_CzcB-like"/>
</dbReference>
<feature type="compositionally biased region" description="Basic residues" evidence="2">
    <location>
        <begin position="85"/>
        <end position="123"/>
    </location>
</feature>
<feature type="region of interest" description="Disordered" evidence="2">
    <location>
        <begin position="72"/>
        <end position="147"/>
    </location>
</feature>
<dbReference type="AlphaFoldDB" id="A0A4D7C1B9"/>
<feature type="compositionally biased region" description="Basic and acidic residues" evidence="2">
    <location>
        <begin position="72"/>
        <end position="84"/>
    </location>
</feature>
<dbReference type="InterPro" id="IPR051909">
    <property type="entry name" value="MFP_Cation_Efflux"/>
</dbReference>
<dbReference type="Gene3D" id="2.40.420.20">
    <property type="match status" value="1"/>
</dbReference>
<dbReference type="GO" id="GO:0015679">
    <property type="term" value="P:plasma membrane copper ion transport"/>
    <property type="evidence" value="ECO:0007669"/>
    <property type="project" value="TreeGrafter"/>
</dbReference>